<evidence type="ECO:0000259" key="3">
    <source>
        <dbReference type="Pfam" id="PF04082"/>
    </source>
</evidence>
<dbReference type="Pfam" id="PF03702">
    <property type="entry name" value="AnmK"/>
    <property type="match status" value="1"/>
</dbReference>
<dbReference type="PANTHER" id="PTHR30605:SF0">
    <property type="entry name" value="ANHYDRO-N-ACETYLMURAMIC ACID KINASE"/>
    <property type="match status" value="1"/>
</dbReference>
<dbReference type="SUPFAM" id="SSF53067">
    <property type="entry name" value="Actin-like ATPase domain"/>
    <property type="match status" value="1"/>
</dbReference>
<organism evidence="4 5">
    <name type="scientific">Aspergillus felis</name>
    <dbReference type="NCBI Taxonomy" id="1287682"/>
    <lineage>
        <taxon>Eukaryota</taxon>
        <taxon>Fungi</taxon>
        <taxon>Dikarya</taxon>
        <taxon>Ascomycota</taxon>
        <taxon>Pezizomycotina</taxon>
        <taxon>Eurotiomycetes</taxon>
        <taxon>Eurotiomycetidae</taxon>
        <taxon>Eurotiales</taxon>
        <taxon>Aspergillaceae</taxon>
        <taxon>Aspergillus</taxon>
        <taxon>Aspergillus subgen. Fumigati</taxon>
    </lineage>
</organism>
<proteinExistence type="predicted"/>
<dbReference type="GO" id="GO:0005524">
    <property type="term" value="F:ATP binding"/>
    <property type="evidence" value="ECO:0007669"/>
    <property type="project" value="InterPro"/>
</dbReference>
<dbReference type="Gene3D" id="3.30.420.40">
    <property type="match status" value="2"/>
</dbReference>
<keyword evidence="1" id="KW-0539">Nucleus</keyword>
<gene>
    <name evidence="4" type="ORF">CNMCM5623_007717</name>
</gene>
<feature type="region of interest" description="Disordered" evidence="2">
    <location>
        <begin position="511"/>
        <end position="530"/>
    </location>
</feature>
<dbReference type="AlphaFoldDB" id="A0A8H6PYP0"/>
<accession>A0A8H6PYP0</accession>
<dbReference type="Proteomes" id="UP000654922">
    <property type="component" value="Unassembled WGS sequence"/>
</dbReference>
<dbReference type="InterPro" id="IPR005338">
    <property type="entry name" value="Anhydro_N_Ac-Mur_kinase"/>
</dbReference>
<sequence>MTVNGTSNGTSNRQALDLTVLGLNSGTSMDGIDCALCHFRQETPESPMHFELLKYGEIPLEQTIKKRVMNMILHNKTSPSELSEVNVILGETFAAAVKQFCHDYEVDISTIDVIGSHGQTIWLLSMPESGEVRSALTMAEGTFLASRTGITTVTDFRVSDQAAGRQGAPLIAFFDALLLHHPTKLRACQNIGGIANVCFIPPDSHGGIDACYDFDTGPGNVFIDAVVRHYTNGEQEYDKDGEMGARGTVDQELVDEFLQNHPYFRLDPPKTTGREVFRDTIAFELIRKAESKGLSPDDVVATVTRITAQAIVDHYRRYAPKGLQIDEIFMCGGGAYNPNITKYIQKHYPNTRIMMLDAAGIPGGAKEAITFAWQGMEAIVGRSIPVPTRVETRQEYVLGKVSPGKNYRKVMRQGMLFGEGRDHLSPLHFHALPSVLPSIRPSWECRNVRGNFSVLLKLVRAPIYDIVINGPLAPCQNCADFDIQCTYDRPARRRGAPRNAISAELQSTRPVGLDAGAGSSSSHSARPDAIRPAGAVDSPWDILNGTWTTAPTSNDAALVNSWKAFAIGCQSTIHDLAHVYFEIVYPIFPLFHRSSFLMQLEKREYLKDRGLFASTMAMCALASARARDGALYSKRWRPSQLANPPSEVFCAAAKDSIPRDLAAAKGTEYLRTCAILSIAGIQNGQIQDMQQYAGIYHTLSAMEGLHDEKLWPKDLSPVEVEVRRRMFWSIYTLDVYSSIVWGGVIRYREAQSNVQYPSEEDDDFIRDTLSVQGDPNDAYGGKGQPSQWMRGWNFTTDLYRILEHAVDCQRWRSPSNMDGKPEVWSLFRPVPMTASLVMDHVLSMYSSLPAQFRETPPVTGDPAQDIVGFQSANIQATLQLLRMVLFANEDPGADGKCDVAGQVLSVFSKVPVEYLKAISSPLLHHLGGIGYILGSVMEGSLSERSYRRVRTLLLEMAQLLHRLESGLRRSTGASERLKAQVSRIDEYMRTQASSTTTTRRSSFNPDHMPSEDLQNSIASIPAPLNGFEDPLTQFQLPPELLDDWPWPFDTSLSESVFPMPFTK</sequence>
<dbReference type="GO" id="GO:0016773">
    <property type="term" value="F:phosphotransferase activity, alcohol group as acceptor"/>
    <property type="evidence" value="ECO:0007669"/>
    <property type="project" value="InterPro"/>
</dbReference>
<dbReference type="Pfam" id="PF04082">
    <property type="entry name" value="Fungal_trans"/>
    <property type="match status" value="1"/>
</dbReference>
<evidence type="ECO:0000313" key="4">
    <source>
        <dbReference type="EMBL" id="KAF7162426.1"/>
    </source>
</evidence>
<dbReference type="GO" id="GO:0006351">
    <property type="term" value="P:DNA-templated transcription"/>
    <property type="evidence" value="ECO:0007669"/>
    <property type="project" value="InterPro"/>
</dbReference>
<feature type="domain" description="Xylanolytic transcriptional activator regulatory" evidence="3">
    <location>
        <begin position="578"/>
        <end position="806"/>
    </location>
</feature>
<evidence type="ECO:0000313" key="5">
    <source>
        <dbReference type="Proteomes" id="UP000654922"/>
    </source>
</evidence>
<protein>
    <recommendedName>
        <fullName evidence="3">Xylanolytic transcriptional activator regulatory domain-containing protein</fullName>
    </recommendedName>
</protein>
<dbReference type="CDD" id="cd24051">
    <property type="entry name" value="ASKHA_NBD_LGK"/>
    <property type="match status" value="1"/>
</dbReference>
<dbReference type="GO" id="GO:0006040">
    <property type="term" value="P:amino sugar metabolic process"/>
    <property type="evidence" value="ECO:0007669"/>
    <property type="project" value="InterPro"/>
</dbReference>
<dbReference type="EMBL" id="JACBAE010001353">
    <property type="protein sequence ID" value="KAF7162426.1"/>
    <property type="molecule type" value="Genomic_DNA"/>
</dbReference>
<evidence type="ECO:0000256" key="1">
    <source>
        <dbReference type="ARBA" id="ARBA00023242"/>
    </source>
</evidence>
<dbReference type="InterPro" id="IPR043129">
    <property type="entry name" value="ATPase_NBD"/>
</dbReference>
<name>A0A8H6PYP0_9EURO</name>
<dbReference type="GO" id="GO:0008270">
    <property type="term" value="F:zinc ion binding"/>
    <property type="evidence" value="ECO:0007669"/>
    <property type="project" value="InterPro"/>
</dbReference>
<comment type="caution">
    <text evidence="4">The sequence shown here is derived from an EMBL/GenBank/DDBJ whole genome shotgun (WGS) entry which is preliminary data.</text>
</comment>
<dbReference type="PANTHER" id="PTHR30605">
    <property type="entry name" value="ANHYDRO-N-ACETYLMURAMIC ACID KINASE"/>
    <property type="match status" value="1"/>
</dbReference>
<dbReference type="GO" id="GO:0009254">
    <property type="term" value="P:peptidoglycan turnover"/>
    <property type="evidence" value="ECO:0007669"/>
    <property type="project" value="InterPro"/>
</dbReference>
<dbReference type="GO" id="GO:0003677">
    <property type="term" value="F:DNA binding"/>
    <property type="evidence" value="ECO:0007669"/>
    <property type="project" value="InterPro"/>
</dbReference>
<dbReference type="OrthoDB" id="2123952at2759"/>
<feature type="region of interest" description="Disordered" evidence="2">
    <location>
        <begin position="988"/>
        <end position="1013"/>
    </location>
</feature>
<feature type="compositionally biased region" description="Low complexity" evidence="2">
    <location>
        <begin position="993"/>
        <end position="1002"/>
    </location>
</feature>
<dbReference type="InterPro" id="IPR007219">
    <property type="entry name" value="XnlR_reg_dom"/>
</dbReference>
<dbReference type="CDD" id="cd12148">
    <property type="entry name" value="fungal_TF_MHR"/>
    <property type="match status" value="1"/>
</dbReference>
<reference evidence="4" key="1">
    <citation type="submission" date="2020-06" db="EMBL/GenBank/DDBJ databases">
        <title>Draft genome sequences of strains closely related to Aspergillus parafelis and Aspergillus hiratsukae.</title>
        <authorList>
            <person name="Dos Santos R.A.C."/>
            <person name="Rivero-Menendez O."/>
            <person name="Steenwyk J.L."/>
            <person name="Mead M.E."/>
            <person name="Goldman G.H."/>
            <person name="Alastruey-Izquierdo A."/>
            <person name="Rokas A."/>
        </authorList>
    </citation>
    <scope>NUCLEOTIDE SEQUENCE</scope>
    <source>
        <strain evidence="4">CNM-CM5623</strain>
    </source>
</reference>
<evidence type="ECO:0000256" key="2">
    <source>
        <dbReference type="SAM" id="MobiDB-lite"/>
    </source>
</evidence>